<name>A0A917V523_9NOCA</name>
<feature type="region of interest" description="Disordered" evidence="1">
    <location>
        <begin position="1"/>
        <end position="38"/>
    </location>
</feature>
<evidence type="ECO:0000259" key="3">
    <source>
        <dbReference type="Pfam" id="PF22845"/>
    </source>
</evidence>
<evidence type="ECO:0000313" key="4">
    <source>
        <dbReference type="EMBL" id="GGK38492.1"/>
    </source>
</evidence>
<evidence type="ECO:0000256" key="1">
    <source>
        <dbReference type="SAM" id="MobiDB-lite"/>
    </source>
</evidence>
<organism evidence="4 5">
    <name type="scientific">Nocardia camponoti</name>
    <dbReference type="NCBI Taxonomy" id="1616106"/>
    <lineage>
        <taxon>Bacteria</taxon>
        <taxon>Bacillati</taxon>
        <taxon>Actinomycetota</taxon>
        <taxon>Actinomycetes</taxon>
        <taxon>Mycobacteriales</taxon>
        <taxon>Nocardiaceae</taxon>
        <taxon>Nocardia</taxon>
    </lineage>
</organism>
<sequence length="315" mass="33923">MSISAAASSNPATSQMSAATNSTLDATPESRGPKRFHDAKLARVRSENYGDIYSGHRRKAKVAIPVVAAERDLVVEDAATGFCGAVVGFERTYDGEFVRLDDGRGRVRLFAMREAAFLIDGKPVTLTKPTAAPKAATKSASGSTRVEGLRARVARGSRIWVEGVHDAALVERVWGHDLRVEGVVVEQLDGLDHLSPRLAEFGPGKGARVGVLVDHLVTGSKETQLTTGLGPHVLVTGHPFIDVWQAVRPSAVGIDAWPTVPRGEDWKTGICARLGWGTPQDGWRRVYNAVTSFRDLEAPLIGAVERLIDFVTEVD</sequence>
<reference evidence="4" key="1">
    <citation type="journal article" date="2014" name="Int. J. Syst. Evol. Microbiol.">
        <title>Complete genome sequence of Corynebacterium casei LMG S-19264T (=DSM 44701T), isolated from a smear-ripened cheese.</title>
        <authorList>
            <consortium name="US DOE Joint Genome Institute (JGI-PGF)"/>
            <person name="Walter F."/>
            <person name="Albersmeier A."/>
            <person name="Kalinowski J."/>
            <person name="Ruckert C."/>
        </authorList>
    </citation>
    <scope>NUCLEOTIDE SEQUENCE</scope>
    <source>
        <strain evidence="4">CGMCC 4.7278</strain>
    </source>
</reference>
<feature type="domain" description="DUF3097" evidence="3">
    <location>
        <begin position="67"/>
        <end position="129"/>
    </location>
</feature>
<dbReference type="Pfam" id="PF11296">
    <property type="entry name" value="DUF3097_C"/>
    <property type="match status" value="1"/>
</dbReference>
<feature type="domain" description="DUF3097" evidence="2">
    <location>
        <begin position="157"/>
        <end position="313"/>
    </location>
</feature>
<dbReference type="EMBL" id="BMMW01000001">
    <property type="protein sequence ID" value="GGK38492.1"/>
    <property type="molecule type" value="Genomic_DNA"/>
</dbReference>
<evidence type="ECO:0000313" key="5">
    <source>
        <dbReference type="Proteomes" id="UP000612956"/>
    </source>
</evidence>
<comment type="caution">
    <text evidence="4">The sequence shown here is derived from an EMBL/GenBank/DDBJ whole genome shotgun (WGS) entry which is preliminary data.</text>
</comment>
<gene>
    <name evidence="4" type="ORF">GCM10011591_07780</name>
</gene>
<keyword evidence="5" id="KW-1185">Reference proteome</keyword>
<accession>A0A917V523</accession>
<dbReference type="AlphaFoldDB" id="A0A917V523"/>
<protein>
    <recommendedName>
        <fullName evidence="6">DUF3097 family protein</fullName>
    </recommendedName>
</protein>
<dbReference type="Proteomes" id="UP000612956">
    <property type="component" value="Unassembled WGS sequence"/>
</dbReference>
<proteinExistence type="predicted"/>
<evidence type="ECO:0000259" key="2">
    <source>
        <dbReference type="Pfam" id="PF11296"/>
    </source>
</evidence>
<dbReference type="InterPro" id="IPR053883">
    <property type="entry name" value="DUF3097_N"/>
</dbReference>
<reference evidence="4" key="2">
    <citation type="submission" date="2020-09" db="EMBL/GenBank/DDBJ databases">
        <authorList>
            <person name="Sun Q."/>
            <person name="Zhou Y."/>
        </authorList>
    </citation>
    <scope>NUCLEOTIDE SEQUENCE</scope>
    <source>
        <strain evidence="4">CGMCC 4.7278</strain>
    </source>
</reference>
<dbReference type="InterPro" id="IPR021447">
    <property type="entry name" value="DUF3097_C"/>
</dbReference>
<evidence type="ECO:0008006" key="6">
    <source>
        <dbReference type="Google" id="ProtNLM"/>
    </source>
</evidence>
<feature type="compositionally biased region" description="Polar residues" evidence="1">
    <location>
        <begin position="1"/>
        <end position="25"/>
    </location>
</feature>
<dbReference type="Pfam" id="PF22845">
    <property type="entry name" value="DUF3097_N"/>
    <property type="match status" value="1"/>
</dbReference>